<comment type="similarity">
    <text evidence="5">Belongs to the RimM family.</text>
</comment>
<feature type="domain" description="RimM N-terminal" evidence="6">
    <location>
        <begin position="10"/>
        <end position="85"/>
    </location>
</feature>
<gene>
    <name evidence="5 8" type="primary">rimM</name>
    <name evidence="8" type="ORF">AAH949_05855</name>
</gene>
<keyword evidence="1 5" id="KW-0963">Cytoplasm</keyword>
<dbReference type="PANTHER" id="PTHR33692:SF1">
    <property type="entry name" value="RIBOSOME MATURATION FACTOR RIMM"/>
    <property type="match status" value="1"/>
</dbReference>
<dbReference type="GO" id="GO:0005737">
    <property type="term" value="C:cytoplasm"/>
    <property type="evidence" value="ECO:0007669"/>
    <property type="project" value="UniProtKB-SubCell"/>
</dbReference>
<dbReference type="Gene3D" id="2.40.30.60">
    <property type="entry name" value="RimM"/>
    <property type="match status" value="1"/>
</dbReference>
<dbReference type="GO" id="GO:0043022">
    <property type="term" value="F:ribosome binding"/>
    <property type="evidence" value="ECO:0007669"/>
    <property type="project" value="InterPro"/>
</dbReference>
<dbReference type="InterPro" id="IPR011961">
    <property type="entry name" value="RimM"/>
</dbReference>
<dbReference type="Pfam" id="PF01782">
    <property type="entry name" value="RimM"/>
    <property type="match status" value="1"/>
</dbReference>
<dbReference type="GO" id="GO:0006364">
    <property type="term" value="P:rRNA processing"/>
    <property type="evidence" value="ECO:0007669"/>
    <property type="project" value="UniProtKB-UniRule"/>
</dbReference>
<name>A0AAU7E3W8_9BACT</name>
<organism evidence="8">
    <name type="scientific">Campylobacter sp. CCS1377</name>
    <dbReference type="NCBI Taxonomy" id="3158229"/>
    <lineage>
        <taxon>Bacteria</taxon>
        <taxon>Pseudomonadati</taxon>
        <taxon>Campylobacterota</taxon>
        <taxon>Epsilonproteobacteria</taxon>
        <taxon>Campylobacterales</taxon>
        <taxon>Campylobacteraceae</taxon>
        <taxon>Campylobacter</taxon>
    </lineage>
</organism>
<evidence type="ECO:0000313" key="8">
    <source>
        <dbReference type="EMBL" id="XBJ28628.1"/>
    </source>
</evidence>
<comment type="subunit">
    <text evidence="5">Binds ribosomal protein uS19.</text>
</comment>
<sequence length="177" mass="20802">MNKNETSLVQVAKLGKTSGLKGFVKLHSVSDFIEQFKKGAEFFDHRRNIYKIKNTDLKNSLVLFENYESIELAKKLTNLTLFQSIENTRKTCKLKKDEYFYFDILDCDIIEDEKKLGKVIDILEIGKGYLFCIQTDEKLENLSHEFYIPYNDYYVKNIDINCKCIYTQNAFLILENS</sequence>
<evidence type="ECO:0000256" key="1">
    <source>
        <dbReference type="ARBA" id="ARBA00022490"/>
    </source>
</evidence>
<dbReference type="InterPro" id="IPR036976">
    <property type="entry name" value="RimM_N_sf"/>
</dbReference>
<dbReference type="EMBL" id="CP155620">
    <property type="protein sequence ID" value="XBJ28628.1"/>
    <property type="molecule type" value="Genomic_DNA"/>
</dbReference>
<evidence type="ECO:0000259" key="6">
    <source>
        <dbReference type="Pfam" id="PF01782"/>
    </source>
</evidence>
<dbReference type="Pfam" id="PF24986">
    <property type="entry name" value="PRC_RimM"/>
    <property type="match status" value="1"/>
</dbReference>
<protein>
    <recommendedName>
        <fullName evidence="5">Ribosome maturation factor RimM</fullName>
    </recommendedName>
</protein>
<dbReference type="SUPFAM" id="SSF50447">
    <property type="entry name" value="Translation proteins"/>
    <property type="match status" value="1"/>
</dbReference>
<dbReference type="GO" id="GO:0005840">
    <property type="term" value="C:ribosome"/>
    <property type="evidence" value="ECO:0007669"/>
    <property type="project" value="InterPro"/>
</dbReference>
<dbReference type="InterPro" id="IPR009000">
    <property type="entry name" value="Transl_B-barrel_sf"/>
</dbReference>
<dbReference type="SUPFAM" id="SSF50346">
    <property type="entry name" value="PRC-barrel domain"/>
    <property type="match status" value="1"/>
</dbReference>
<comment type="function">
    <text evidence="5">An accessory protein needed during the final step in the assembly of 30S ribosomal subunit, possibly for assembly of the head region. Essential for efficient processing of 16S rRNA. May be needed both before and after RbfA during the maturation of 16S rRNA. It has affinity for free ribosomal 30S subunits but not for 70S ribosomes.</text>
</comment>
<comment type="subcellular location">
    <subcellularLocation>
        <location evidence="5">Cytoplasm</location>
    </subcellularLocation>
</comment>
<reference evidence="8" key="1">
    <citation type="submission" date="2024-05" db="EMBL/GenBank/DDBJ databases">
        <title>Campylobacter coli isolated from environmental waters in Slovenia.</title>
        <authorList>
            <person name="Zautner A.E."/>
            <person name="Bunk B."/>
            <person name="Riedel T."/>
            <person name="Sproeer C."/>
        </authorList>
    </citation>
    <scope>NUCLEOTIDE SEQUENCE</scope>
    <source>
        <strain evidence="8">CCS1377</strain>
    </source>
</reference>
<dbReference type="GO" id="GO:0042274">
    <property type="term" value="P:ribosomal small subunit biogenesis"/>
    <property type="evidence" value="ECO:0007669"/>
    <property type="project" value="UniProtKB-UniRule"/>
</dbReference>
<evidence type="ECO:0000256" key="3">
    <source>
        <dbReference type="ARBA" id="ARBA00022552"/>
    </source>
</evidence>
<dbReference type="PANTHER" id="PTHR33692">
    <property type="entry name" value="RIBOSOME MATURATION FACTOR RIMM"/>
    <property type="match status" value="1"/>
</dbReference>
<proteinExistence type="inferred from homology"/>
<dbReference type="RefSeq" id="WP_134238879.1">
    <property type="nucleotide sequence ID" value="NZ_CP155620.1"/>
</dbReference>
<dbReference type="HAMAP" id="MF_00014">
    <property type="entry name" value="Ribosome_mat_RimM"/>
    <property type="match status" value="1"/>
</dbReference>
<evidence type="ECO:0000259" key="7">
    <source>
        <dbReference type="Pfam" id="PF24986"/>
    </source>
</evidence>
<dbReference type="AlphaFoldDB" id="A0AAU7E3W8"/>
<evidence type="ECO:0000256" key="4">
    <source>
        <dbReference type="ARBA" id="ARBA00023186"/>
    </source>
</evidence>
<feature type="domain" description="Ribosome maturation factor RimM PRC barrel" evidence="7">
    <location>
        <begin position="102"/>
        <end position="166"/>
    </location>
</feature>
<keyword evidence="2 5" id="KW-0690">Ribosome biogenesis</keyword>
<evidence type="ECO:0000256" key="5">
    <source>
        <dbReference type="HAMAP-Rule" id="MF_00014"/>
    </source>
</evidence>
<dbReference type="InterPro" id="IPR002676">
    <property type="entry name" value="RimM_N"/>
</dbReference>
<dbReference type="InterPro" id="IPR056792">
    <property type="entry name" value="PRC_RimM"/>
</dbReference>
<keyword evidence="3 5" id="KW-0698">rRNA processing</keyword>
<dbReference type="InterPro" id="IPR011033">
    <property type="entry name" value="PRC_barrel-like_sf"/>
</dbReference>
<comment type="domain">
    <text evidence="5">The PRC barrel domain binds ribosomal protein uS19.</text>
</comment>
<evidence type="ECO:0000256" key="2">
    <source>
        <dbReference type="ARBA" id="ARBA00022517"/>
    </source>
</evidence>
<dbReference type="NCBIfam" id="TIGR02273">
    <property type="entry name" value="16S_RimM"/>
    <property type="match status" value="1"/>
</dbReference>
<dbReference type="Gene3D" id="2.30.30.240">
    <property type="entry name" value="PRC-barrel domain"/>
    <property type="match status" value="1"/>
</dbReference>
<keyword evidence="4 5" id="KW-0143">Chaperone</keyword>
<accession>A0AAU7E3W8</accession>